<evidence type="ECO:0000313" key="2">
    <source>
        <dbReference type="Proteomes" id="UP000178417"/>
    </source>
</evidence>
<sequence length="249" mass="28051">MTAITLTLVMPVVNPSFRSTAVPTIGVTLSFYPLSLRVRDQLPLLSFPFFPMDFYQIPVAGIRTTTGNPVAEPMNVVLFESHSRKTLQYSLVVADHTIIVSACEDEQARLVFSPKKTVMLVLDSKNNTVFQKEGFLIGHQTDIFTLSLPNRQTIYFASAQGDLKANTRKTLIIRPSRKNGYPSFCERINFQNNSGHKQVGKYFITLQRRTEGNNILAMRCKEGILFIGSIPNGRYVVVENKEVIFEILV</sequence>
<proteinExistence type="predicted"/>
<gene>
    <name evidence="1" type="ORF">A2310_06745</name>
</gene>
<evidence type="ECO:0000313" key="1">
    <source>
        <dbReference type="EMBL" id="OGC24225.1"/>
    </source>
</evidence>
<dbReference type="Proteomes" id="UP000178417">
    <property type="component" value="Unassembled WGS sequence"/>
</dbReference>
<dbReference type="AlphaFoldDB" id="A0A1F4SUW5"/>
<name>A0A1F4SUW5_UNCSA</name>
<accession>A0A1F4SUW5</accession>
<organism evidence="1 2">
    <name type="scientific">candidate division WOR-1 bacterium RIFOXYB2_FULL_37_13</name>
    <dbReference type="NCBI Taxonomy" id="1802579"/>
    <lineage>
        <taxon>Bacteria</taxon>
        <taxon>Bacillati</taxon>
        <taxon>Saganbacteria</taxon>
    </lineage>
</organism>
<comment type="caution">
    <text evidence="1">The sequence shown here is derived from an EMBL/GenBank/DDBJ whole genome shotgun (WGS) entry which is preliminary data.</text>
</comment>
<protein>
    <submittedName>
        <fullName evidence="1">Uncharacterized protein</fullName>
    </submittedName>
</protein>
<dbReference type="STRING" id="1802579.A2310_06745"/>
<reference evidence="1 2" key="1">
    <citation type="journal article" date="2016" name="Nat. Commun.">
        <title>Thousands of microbial genomes shed light on interconnected biogeochemical processes in an aquifer system.</title>
        <authorList>
            <person name="Anantharaman K."/>
            <person name="Brown C.T."/>
            <person name="Hug L.A."/>
            <person name="Sharon I."/>
            <person name="Castelle C.J."/>
            <person name="Probst A.J."/>
            <person name="Thomas B.C."/>
            <person name="Singh A."/>
            <person name="Wilkins M.J."/>
            <person name="Karaoz U."/>
            <person name="Brodie E.L."/>
            <person name="Williams K.H."/>
            <person name="Hubbard S.S."/>
            <person name="Banfield J.F."/>
        </authorList>
    </citation>
    <scope>NUCLEOTIDE SEQUENCE [LARGE SCALE GENOMIC DNA]</scope>
</reference>
<dbReference type="EMBL" id="MEUB01000011">
    <property type="protein sequence ID" value="OGC24225.1"/>
    <property type="molecule type" value="Genomic_DNA"/>
</dbReference>